<keyword evidence="1" id="KW-0812">Transmembrane</keyword>
<evidence type="ECO:0000256" key="1">
    <source>
        <dbReference type="SAM" id="Phobius"/>
    </source>
</evidence>
<keyword evidence="1" id="KW-0472">Membrane</keyword>
<gene>
    <name evidence="2" type="ORF">MNBD_ALPHA06-1074</name>
</gene>
<accession>A0A3B0RXM8</accession>
<protein>
    <submittedName>
        <fullName evidence="2">Uncharacterized protein</fullName>
    </submittedName>
</protein>
<dbReference type="AlphaFoldDB" id="A0A3B0RXM8"/>
<sequence>MIEKWLGRSLLAGGVLAILVLSSFAVKAIAEPDALKDPAVILGYLGAFFLVTAPLGVLGTASMIVRFHNRSNAKQNPNRAMRF</sequence>
<evidence type="ECO:0000313" key="2">
    <source>
        <dbReference type="EMBL" id="VAV96759.1"/>
    </source>
</evidence>
<feature type="transmembrane region" description="Helical" evidence="1">
    <location>
        <begin position="41"/>
        <end position="65"/>
    </location>
</feature>
<proteinExistence type="predicted"/>
<name>A0A3B0RXM8_9ZZZZ</name>
<reference evidence="2" key="1">
    <citation type="submission" date="2018-06" db="EMBL/GenBank/DDBJ databases">
        <authorList>
            <person name="Zhirakovskaya E."/>
        </authorList>
    </citation>
    <scope>NUCLEOTIDE SEQUENCE</scope>
</reference>
<organism evidence="2">
    <name type="scientific">hydrothermal vent metagenome</name>
    <dbReference type="NCBI Taxonomy" id="652676"/>
    <lineage>
        <taxon>unclassified sequences</taxon>
        <taxon>metagenomes</taxon>
        <taxon>ecological metagenomes</taxon>
    </lineage>
</organism>
<keyword evidence="1" id="KW-1133">Transmembrane helix</keyword>
<dbReference type="EMBL" id="UOEE01000231">
    <property type="protein sequence ID" value="VAV96759.1"/>
    <property type="molecule type" value="Genomic_DNA"/>
</dbReference>